<dbReference type="EMBL" id="LR796887">
    <property type="protein sequence ID" value="CAB4172517.1"/>
    <property type="molecule type" value="Genomic_DNA"/>
</dbReference>
<protein>
    <submittedName>
        <fullName evidence="1">Uncharacterized protein</fullName>
    </submittedName>
</protein>
<reference evidence="1" key="1">
    <citation type="submission" date="2020-05" db="EMBL/GenBank/DDBJ databases">
        <authorList>
            <person name="Chiriac C."/>
            <person name="Salcher M."/>
            <person name="Ghai R."/>
            <person name="Kavagutti S V."/>
        </authorList>
    </citation>
    <scope>NUCLEOTIDE SEQUENCE</scope>
</reference>
<organism evidence="1">
    <name type="scientific">uncultured Caudovirales phage</name>
    <dbReference type="NCBI Taxonomy" id="2100421"/>
    <lineage>
        <taxon>Viruses</taxon>
        <taxon>Duplodnaviria</taxon>
        <taxon>Heunggongvirae</taxon>
        <taxon>Uroviricota</taxon>
        <taxon>Caudoviricetes</taxon>
        <taxon>Peduoviridae</taxon>
        <taxon>Maltschvirus</taxon>
        <taxon>Maltschvirus maltsch</taxon>
    </lineage>
</organism>
<dbReference type="EMBL" id="LR797319">
    <property type="protein sequence ID" value="CAB4202372.1"/>
    <property type="molecule type" value="Genomic_DNA"/>
</dbReference>
<evidence type="ECO:0000313" key="3">
    <source>
        <dbReference type="EMBL" id="CAB4183949.1"/>
    </source>
</evidence>
<evidence type="ECO:0000313" key="1">
    <source>
        <dbReference type="EMBL" id="CAB4172517.1"/>
    </source>
</evidence>
<name>A0A6J5PN87_9CAUD</name>
<evidence type="ECO:0000313" key="5">
    <source>
        <dbReference type="EMBL" id="CAB4215001.1"/>
    </source>
</evidence>
<dbReference type="EMBL" id="LR797054">
    <property type="protein sequence ID" value="CAB4183949.1"/>
    <property type="molecule type" value="Genomic_DNA"/>
</dbReference>
<proteinExistence type="predicted"/>
<evidence type="ECO:0000313" key="6">
    <source>
        <dbReference type="EMBL" id="CAB5229762.1"/>
    </source>
</evidence>
<sequence>MELQPIPYTNIDRAWSDGASCLSEACDKSGGEITGSQLKMILSRSERTLLRMWDGEAVRGWGVVRVDQLPNLRVLFVTDLVAHNGGFQQFFDAIKQLARDLGCSKIRCAAGVAQERLYRSKCGFKPVYNILEVDSL</sequence>
<dbReference type="EMBL" id="LR798407">
    <property type="protein sequence ID" value="CAB5229762.1"/>
    <property type="molecule type" value="Genomic_DNA"/>
</dbReference>
<accession>A0A6J5PN87</accession>
<gene>
    <name evidence="2" type="ORF">UFOVP1018_18</name>
    <name evidence="3" type="ORF">UFOVP1105_19</name>
    <name evidence="4" type="ORF">UFOVP1372_9</name>
    <name evidence="5" type="ORF">UFOVP1470_20</name>
    <name evidence="6" type="ORF">UFOVP1557_9</name>
    <name evidence="1" type="ORF">UFOVP939_6</name>
</gene>
<evidence type="ECO:0000313" key="4">
    <source>
        <dbReference type="EMBL" id="CAB4202372.1"/>
    </source>
</evidence>
<dbReference type="EMBL" id="LR796966">
    <property type="protein sequence ID" value="CAB4178562.1"/>
    <property type="molecule type" value="Genomic_DNA"/>
</dbReference>
<dbReference type="EMBL" id="LR797419">
    <property type="protein sequence ID" value="CAB4215001.1"/>
    <property type="molecule type" value="Genomic_DNA"/>
</dbReference>
<evidence type="ECO:0000313" key="2">
    <source>
        <dbReference type="EMBL" id="CAB4178562.1"/>
    </source>
</evidence>